<proteinExistence type="predicted"/>
<organism evidence="6 7">
    <name type="scientific">Neolewinella aurantiaca</name>
    <dbReference type="NCBI Taxonomy" id="2602767"/>
    <lineage>
        <taxon>Bacteria</taxon>
        <taxon>Pseudomonadati</taxon>
        <taxon>Bacteroidota</taxon>
        <taxon>Saprospiria</taxon>
        <taxon>Saprospirales</taxon>
        <taxon>Lewinellaceae</taxon>
        <taxon>Neolewinella</taxon>
    </lineage>
</organism>
<evidence type="ECO:0000259" key="4">
    <source>
        <dbReference type="PROSITE" id="PS50042"/>
    </source>
</evidence>
<dbReference type="GO" id="GO:0000155">
    <property type="term" value="F:phosphorelay sensor kinase activity"/>
    <property type="evidence" value="ECO:0007669"/>
    <property type="project" value="InterPro"/>
</dbReference>
<dbReference type="Gene3D" id="2.60.120.10">
    <property type="entry name" value="Jelly Rolls"/>
    <property type="match status" value="1"/>
</dbReference>
<evidence type="ECO:0000256" key="2">
    <source>
        <dbReference type="ARBA" id="ARBA00012438"/>
    </source>
</evidence>
<dbReference type="PANTHER" id="PTHR43065:SF48">
    <property type="entry name" value="HISTIDINE KINASE"/>
    <property type="match status" value="1"/>
</dbReference>
<dbReference type="SUPFAM" id="SSF55874">
    <property type="entry name" value="ATPase domain of HSP90 chaperone/DNA topoisomerase II/histidine kinase"/>
    <property type="match status" value="1"/>
</dbReference>
<feature type="domain" description="Histidine kinase" evidence="5">
    <location>
        <begin position="293"/>
        <end position="473"/>
    </location>
</feature>
<dbReference type="InterPro" id="IPR014710">
    <property type="entry name" value="RmlC-like_jellyroll"/>
</dbReference>
<dbReference type="Gene3D" id="1.10.287.130">
    <property type="match status" value="1"/>
</dbReference>
<name>A0A5C7FPX8_9BACT</name>
<sequence>MTTCPKPENLLEQLRAFEIFADVSDAALKWLIDNSTYHCLEKNEYFVRSDEPVHHMQVVLTGGYVIRRESKGRKREMGVWEAPMVAGLLPFSRMTTSAAEGVTTAPTSLLQLHKDHFTEMVNQSYPLTQALVGVMTNRVRDFQQMQLMDEKLMALGKMSAGLAHELNNPASAMIRSAQELHRHLQQTPERIKALFKMRVSDSDVDKMNDVLFERIAAKQLKPGEDLSLIEREELIDELQDWCEDHDIKDCEEIVDTLIDWGFESEHLDLLAKIVTGPSLQAVLWWLEASLTTESLVDEIQTASTRISELVTSIKTYSHMDSDPSMEFIDVHEGLISTLTMLKFKFKKDKSIGFRKEWDRTLPFIKALPGELNQVWTNLIVNALDALEGQEGAQLTIRTYKQRENLCIDIEDNGPGIPADIQSRVFEPFFTTKGIGEGTGMGLDIVRRVLERHSGSIGMESEPGRTCFRVCFPL</sequence>
<accession>A0A5C7FPX8</accession>
<keyword evidence="3" id="KW-0597">Phosphoprotein</keyword>
<dbReference type="SMART" id="SM00387">
    <property type="entry name" value="HATPase_c"/>
    <property type="match status" value="1"/>
</dbReference>
<dbReference type="InterPro" id="IPR003661">
    <property type="entry name" value="HisK_dim/P_dom"/>
</dbReference>
<dbReference type="AlphaFoldDB" id="A0A5C7FPX8"/>
<dbReference type="SUPFAM" id="SSF51206">
    <property type="entry name" value="cAMP-binding domain-like"/>
    <property type="match status" value="1"/>
</dbReference>
<dbReference type="InterPro" id="IPR036890">
    <property type="entry name" value="HATPase_C_sf"/>
</dbReference>
<dbReference type="CDD" id="cd00082">
    <property type="entry name" value="HisKA"/>
    <property type="match status" value="1"/>
</dbReference>
<evidence type="ECO:0000256" key="1">
    <source>
        <dbReference type="ARBA" id="ARBA00000085"/>
    </source>
</evidence>
<dbReference type="SUPFAM" id="SSF47384">
    <property type="entry name" value="Homodimeric domain of signal transducing histidine kinase"/>
    <property type="match status" value="1"/>
</dbReference>
<dbReference type="InterPro" id="IPR018490">
    <property type="entry name" value="cNMP-bd_dom_sf"/>
</dbReference>
<evidence type="ECO:0000313" key="7">
    <source>
        <dbReference type="Proteomes" id="UP000321907"/>
    </source>
</evidence>
<dbReference type="Pfam" id="PF02518">
    <property type="entry name" value="HATPase_c"/>
    <property type="match status" value="1"/>
</dbReference>
<dbReference type="InterPro" id="IPR036097">
    <property type="entry name" value="HisK_dim/P_sf"/>
</dbReference>
<dbReference type="EMBL" id="VOXD01000022">
    <property type="protein sequence ID" value="TXF88499.1"/>
    <property type="molecule type" value="Genomic_DNA"/>
</dbReference>
<comment type="caution">
    <text evidence="6">The sequence shown here is derived from an EMBL/GenBank/DDBJ whole genome shotgun (WGS) entry which is preliminary data.</text>
</comment>
<dbReference type="OrthoDB" id="9806995at2"/>
<dbReference type="EC" id="2.7.13.3" evidence="2"/>
<comment type="catalytic activity">
    <reaction evidence="1">
        <text>ATP + protein L-histidine = ADP + protein N-phospho-L-histidine.</text>
        <dbReference type="EC" id="2.7.13.3"/>
    </reaction>
</comment>
<dbReference type="PRINTS" id="PR00344">
    <property type="entry name" value="BCTRLSENSOR"/>
</dbReference>
<dbReference type="InterPro" id="IPR003594">
    <property type="entry name" value="HATPase_dom"/>
</dbReference>
<protein>
    <recommendedName>
        <fullName evidence="2">histidine kinase</fullName>
        <ecNumber evidence="2">2.7.13.3</ecNumber>
    </recommendedName>
</protein>
<reference evidence="6 7" key="1">
    <citation type="submission" date="2019-08" db="EMBL/GenBank/DDBJ databases">
        <title>Lewinella sp. strain SSH13 Genome sequencing and assembly.</title>
        <authorList>
            <person name="Kim I."/>
        </authorList>
    </citation>
    <scope>NUCLEOTIDE SEQUENCE [LARGE SCALE GENOMIC DNA]</scope>
    <source>
        <strain evidence="6 7">SSH13</strain>
    </source>
</reference>
<dbReference type="PROSITE" id="PS50109">
    <property type="entry name" value="HIS_KIN"/>
    <property type="match status" value="1"/>
</dbReference>
<dbReference type="Gene3D" id="3.30.565.10">
    <property type="entry name" value="Histidine kinase-like ATPase, C-terminal domain"/>
    <property type="match status" value="1"/>
</dbReference>
<evidence type="ECO:0000313" key="6">
    <source>
        <dbReference type="EMBL" id="TXF88499.1"/>
    </source>
</evidence>
<dbReference type="Proteomes" id="UP000321907">
    <property type="component" value="Unassembled WGS sequence"/>
</dbReference>
<evidence type="ECO:0000259" key="5">
    <source>
        <dbReference type="PROSITE" id="PS50109"/>
    </source>
</evidence>
<dbReference type="InterPro" id="IPR005467">
    <property type="entry name" value="His_kinase_dom"/>
</dbReference>
<dbReference type="PROSITE" id="PS50042">
    <property type="entry name" value="CNMP_BINDING_3"/>
    <property type="match status" value="1"/>
</dbReference>
<dbReference type="PANTHER" id="PTHR43065">
    <property type="entry name" value="SENSOR HISTIDINE KINASE"/>
    <property type="match status" value="1"/>
</dbReference>
<gene>
    <name evidence="6" type="ORF">FUA23_14530</name>
</gene>
<evidence type="ECO:0000256" key="3">
    <source>
        <dbReference type="ARBA" id="ARBA00022553"/>
    </source>
</evidence>
<dbReference type="InterPro" id="IPR000595">
    <property type="entry name" value="cNMP-bd_dom"/>
</dbReference>
<dbReference type="InterPro" id="IPR004358">
    <property type="entry name" value="Sig_transdc_His_kin-like_C"/>
</dbReference>
<keyword evidence="7" id="KW-1185">Reference proteome</keyword>
<feature type="domain" description="Cyclic nucleotide-binding" evidence="4">
    <location>
        <begin position="19"/>
        <end position="121"/>
    </location>
</feature>
<dbReference type="RefSeq" id="WP_147931481.1">
    <property type="nucleotide sequence ID" value="NZ_VOXD01000022.1"/>
</dbReference>
<dbReference type="CDD" id="cd00038">
    <property type="entry name" value="CAP_ED"/>
    <property type="match status" value="1"/>
</dbReference>